<evidence type="ECO:0000313" key="1">
    <source>
        <dbReference type="EMBL" id="KAH6948598.1"/>
    </source>
</evidence>
<protein>
    <submittedName>
        <fullName evidence="1">Uncharacterized protein</fullName>
    </submittedName>
</protein>
<name>A0ACB7TNG0_HYAAI</name>
<reference evidence="1" key="1">
    <citation type="submission" date="2020-05" db="EMBL/GenBank/DDBJ databases">
        <title>Large-scale comparative analyses of tick genomes elucidate their genetic diversity and vector capacities.</title>
        <authorList>
            <person name="Jia N."/>
            <person name="Wang J."/>
            <person name="Shi W."/>
            <person name="Du L."/>
            <person name="Sun Y."/>
            <person name="Zhan W."/>
            <person name="Jiang J."/>
            <person name="Wang Q."/>
            <person name="Zhang B."/>
            <person name="Ji P."/>
            <person name="Sakyi L.B."/>
            <person name="Cui X."/>
            <person name="Yuan T."/>
            <person name="Jiang B."/>
            <person name="Yang W."/>
            <person name="Lam T.T.-Y."/>
            <person name="Chang Q."/>
            <person name="Ding S."/>
            <person name="Wang X."/>
            <person name="Zhu J."/>
            <person name="Ruan X."/>
            <person name="Zhao L."/>
            <person name="Wei J."/>
            <person name="Que T."/>
            <person name="Du C."/>
            <person name="Cheng J."/>
            <person name="Dai P."/>
            <person name="Han X."/>
            <person name="Huang E."/>
            <person name="Gao Y."/>
            <person name="Liu J."/>
            <person name="Shao H."/>
            <person name="Ye R."/>
            <person name="Li L."/>
            <person name="Wei W."/>
            <person name="Wang X."/>
            <person name="Wang C."/>
            <person name="Yang T."/>
            <person name="Huo Q."/>
            <person name="Li W."/>
            <person name="Guo W."/>
            <person name="Chen H."/>
            <person name="Zhou L."/>
            <person name="Ni X."/>
            <person name="Tian J."/>
            <person name="Zhou Y."/>
            <person name="Sheng Y."/>
            <person name="Liu T."/>
            <person name="Pan Y."/>
            <person name="Xia L."/>
            <person name="Li J."/>
            <person name="Zhao F."/>
            <person name="Cao W."/>
        </authorList>
    </citation>
    <scope>NUCLEOTIDE SEQUENCE</scope>
    <source>
        <strain evidence="1">Hyas-2018</strain>
    </source>
</reference>
<dbReference type="EMBL" id="CM023481">
    <property type="protein sequence ID" value="KAH6948598.1"/>
    <property type="molecule type" value="Genomic_DNA"/>
</dbReference>
<gene>
    <name evidence="1" type="ORF">HPB50_025219</name>
</gene>
<proteinExistence type="predicted"/>
<organism evidence="1 2">
    <name type="scientific">Hyalomma asiaticum</name>
    <name type="common">Tick</name>
    <dbReference type="NCBI Taxonomy" id="266040"/>
    <lineage>
        <taxon>Eukaryota</taxon>
        <taxon>Metazoa</taxon>
        <taxon>Ecdysozoa</taxon>
        <taxon>Arthropoda</taxon>
        <taxon>Chelicerata</taxon>
        <taxon>Arachnida</taxon>
        <taxon>Acari</taxon>
        <taxon>Parasitiformes</taxon>
        <taxon>Ixodida</taxon>
        <taxon>Ixodoidea</taxon>
        <taxon>Ixodidae</taxon>
        <taxon>Hyalomminae</taxon>
        <taxon>Hyalomma</taxon>
    </lineage>
</organism>
<accession>A0ACB7TNG0</accession>
<dbReference type="Proteomes" id="UP000821845">
    <property type="component" value="Chromosome 1"/>
</dbReference>
<sequence length="115" mass="13012">MGVFVPLSKLSFSLYLVHPYVLYTKLATMRHLRALDQWTMLTDAVGLIFTSLFFAFTFYIVCECPITNLDKVAVNAIMKRKRWDEKNEAPPANVHPNNIELGSCGGKDFTKNLGP</sequence>
<evidence type="ECO:0000313" key="2">
    <source>
        <dbReference type="Proteomes" id="UP000821845"/>
    </source>
</evidence>
<comment type="caution">
    <text evidence="1">The sequence shown here is derived from an EMBL/GenBank/DDBJ whole genome shotgun (WGS) entry which is preliminary data.</text>
</comment>
<keyword evidence="2" id="KW-1185">Reference proteome</keyword>